<name>A0A3B0W8P1_9ZZZZ</name>
<protein>
    <recommendedName>
        <fullName evidence="1">Transglycosylase SLT domain-containing protein</fullName>
    </recommendedName>
</protein>
<dbReference type="Pfam" id="PF19489">
    <property type="entry name" value="SLT_4"/>
    <property type="match status" value="1"/>
</dbReference>
<dbReference type="AlphaFoldDB" id="A0A3B0W8P1"/>
<accession>A0A3B0W8P1</accession>
<proteinExistence type="predicted"/>
<dbReference type="SUPFAM" id="SSF53955">
    <property type="entry name" value="Lysozyme-like"/>
    <property type="match status" value="1"/>
</dbReference>
<dbReference type="InterPro" id="IPR045795">
    <property type="entry name" value="SLT_4"/>
</dbReference>
<dbReference type="CDD" id="cd00442">
    <property type="entry name" value="Lyz-like"/>
    <property type="match status" value="1"/>
</dbReference>
<dbReference type="PROSITE" id="PS51257">
    <property type="entry name" value="PROKAR_LIPOPROTEIN"/>
    <property type="match status" value="1"/>
</dbReference>
<evidence type="ECO:0000313" key="2">
    <source>
        <dbReference type="EMBL" id="VAW48723.1"/>
    </source>
</evidence>
<organism evidence="2">
    <name type="scientific">hydrothermal vent metagenome</name>
    <dbReference type="NCBI Taxonomy" id="652676"/>
    <lineage>
        <taxon>unclassified sequences</taxon>
        <taxon>metagenomes</taxon>
        <taxon>ecological metagenomes</taxon>
    </lineage>
</organism>
<gene>
    <name evidence="2" type="ORF">MNBD_GAMMA03-661</name>
</gene>
<sequence length="200" mass="23700">MKKNQPWMHQLFAFSLIGLLLILTGCSSTPPPKKTYDNICYIFNHDRDWKKAAQRSYKRWGTPPYVLLAMVHQESRFKPHAQPDRPYFLGMIPLPRNSSAYGYSQAQDGTWSDYKKATNRWSASRSDIYDALDFIGWYNKQSNKRLNISRKDTYKLYLAYHEGQGGYSRRTYIKKPWLLKVAKKVSNRSRMYQKQYRKCS</sequence>
<dbReference type="EMBL" id="UOFC01000226">
    <property type="protein sequence ID" value="VAW48723.1"/>
    <property type="molecule type" value="Genomic_DNA"/>
</dbReference>
<dbReference type="Gene3D" id="1.10.530.10">
    <property type="match status" value="1"/>
</dbReference>
<evidence type="ECO:0000259" key="1">
    <source>
        <dbReference type="Pfam" id="PF19489"/>
    </source>
</evidence>
<dbReference type="InterPro" id="IPR023346">
    <property type="entry name" value="Lysozyme-like_dom_sf"/>
</dbReference>
<reference evidence="2" key="1">
    <citation type="submission" date="2018-06" db="EMBL/GenBank/DDBJ databases">
        <authorList>
            <person name="Zhirakovskaya E."/>
        </authorList>
    </citation>
    <scope>NUCLEOTIDE SEQUENCE</scope>
</reference>
<feature type="domain" description="Transglycosylase SLT" evidence="1">
    <location>
        <begin position="16"/>
        <end position="199"/>
    </location>
</feature>